<dbReference type="EMBL" id="CAJVPW010034462">
    <property type="protein sequence ID" value="CAG8733613.1"/>
    <property type="molecule type" value="Genomic_DNA"/>
</dbReference>
<evidence type="ECO:0000313" key="2">
    <source>
        <dbReference type="Proteomes" id="UP000789366"/>
    </source>
</evidence>
<organism evidence="1 2">
    <name type="scientific">Cetraspora pellucida</name>
    <dbReference type="NCBI Taxonomy" id="1433469"/>
    <lineage>
        <taxon>Eukaryota</taxon>
        <taxon>Fungi</taxon>
        <taxon>Fungi incertae sedis</taxon>
        <taxon>Mucoromycota</taxon>
        <taxon>Glomeromycotina</taxon>
        <taxon>Glomeromycetes</taxon>
        <taxon>Diversisporales</taxon>
        <taxon>Gigasporaceae</taxon>
        <taxon>Cetraspora</taxon>
    </lineage>
</organism>
<dbReference type="Proteomes" id="UP000789366">
    <property type="component" value="Unassembled WGS sequence"/>
</dbReference>
<feature type="non-terminal residue" evidence="1">
    <location>
        <position position="44"/>
    </location>
</feature>
<protein>
    <submittedName>
        <fullName evidence="1">17043_t:CDS:1</fullName>
    </submittedName>
</protein>
<comment type="caution">
    <text evidence="1">The sequence shown here is derived from an EMBL/GenBank/DDBJ whole genome shotgun (WGS) entry which is preliminary data.</text>
</comment>
<reference evidence="1" key="1">
    <citation type="submission" date="2021-06" db="EMBL/GenBank/DDBJ databases">
        <authorList>
            <person name="Kallberg Y."/>
            <person name="Tangrot J."/>
            <person name="Rosling A."/>
        </authorList>
    </citation>
    <scope>NUCLEOTIDE SEQUENCE</scope>
    <source>
        <strain evidence="1">28 12/20/2015</strain>
    </source>
</reference>
<evidence type="ECO:0000313" key="1">
    <source>
        <dbReference type="EMBL" id="CAG8733613.1"/>
    </source>
</evidence>
<proteinExistence type="predicted"/>
<name>A0ACA9Q350_9GLOM</name>
<feature type="non-terminal residue" evidence="1">
    <location>
        <position position="1"/>
    </location>
</feature>
<accession>A0ACA9Q350</accession>
<gene>
    <name evidence="1" type="ORF">SPELUC_LOCUS13290</name>
</gene>
<keyword evidence="2" id="KW-1185">Reference proteome</keyword>
<sequence length="44" mass="5071">DDQKDDESTWSTDEKKVLKTSFPSTEQEDPSKETLVIKETNVKI</sequence>